<name>A0ABR1AZM0_POLSC</name>
<reference evidence="2 3" key="1">
    <citation type="submission" date="2023-09" db="EMBL/GenBank/DDBJ databases">
        <title>Genomes of two closely related lineages of the louse Polyplax serrata with different host specificities.</title>
        <authorList>
            <person name="Martinu J."/>
            <person name="Tarabai H."/>
            <person name="Stefka J."/>
            <person name="Hypsa V."/>
        </authorList>
    </citation>
    <scope>NUCLEOTIDE SEQUENCE [LARGE SCALE GENOMIC DNA]</scope>
    <source>
        <strain evidence="2">98ZLc_SE</strain>
    </source>
</reference>
<comment type="caution">
    <text evidence="2">The sequence shown here is derived from an EMBL/GenBank/DDBJ whole genome shotgun (WGS) entry which is preliminary data.</text>
</comment>
<evidence type="ECO:0000313" key="3">
    <source>
        <dbReference type="Proteomes" id="UP001359485"/>
    </source>
</evidence>
<protein>
    <submittedName>
        <fullName evidence="2">Uncharacterized protein</fullName>
    </submittedName>
</protein>
<proteinExistence type="predicted"/>
<feature type="coiled-coil region" evidence="1">
    <location>
        <begin position="7"/>
        <end position="104"/>
    </location>
</feature>
<sequence>MATDVLAAELESEINLMEEELMVKRVLLDESRQKLQEEIAEHKKTKSILTKLSNETKELQMQLDVNIKAAQHLESENGKIREAMVKLQVQANTYQAERQQLLDRCYDAEVTK</sequence>
<accession>A0ABR1AZM0</accession>
<organism evidence="2 3">
    <name type="scientific">Polyplax serrata</name>
    <name type="common">Common mouse louse</name>
    <dbReference type="NCBI Taxonomy" id="468196"/>
    <lineage>
        <taxon>Eukaryota</taxon>
        <taxon>Metazoa</taxon>
        <taxon>Ecdysozoa</taxon>
        <taxon>Arthropoda</taxon>
        <taxon>Hexapoda</taxon>
        <taxon>Insecta</taxon>
        <taxon>Pterygota</taxon>
        <taxon>Neoptera</taxon>
        <taxon>Paraneoptera</taxon>
        <taxon>Psocodea</taxon>
        <taxon>Troctomorpha</taxon>
        <taxon>Phthiraptera</taxon>
        <taxon>Anoplura</taxon>
        <taxon>Polyplacidae</taxon>
        <taxon>Polyplax</taxon>
    </lineage>
</organism>
<gene>
    <name evidence="2" type="ORF">RUM44_007060</name>
</gene>
<keyword evidence="3" id="KW-1185">Reference proteome</keyword>
<keyword evidence="1" id="KW-0175">Coiled coil</keyword>
<evidence type="ECO:0000256" key="1">
    <source>
        <dbReference type="SAM" id="Coils"/>
    </source>
</evidence>
<dbReference type="EMBL" id="JAWJWF010000005">
    <property type="protein sequence ID" value="KAK6632030.1"/>
    <property type="molecule type" value="Genomic_DNA"/>
</dbReference>
<dbReference type="Proteomes" id="UP001359485">
    <property type="component" value="Unassembled WGS sequence"/>
</dbReference>
<evidence type="ECO:0000313" key="2">
    <source>
        <dbReference type="EMBL" id="KAK6632030.1"/>
    </source>
</evidence>